<sequence>MKNILLLALSLTLCFNVCAQIPSTTAKIQSYIDSIGKSNDRRLVSASMFPAFANGHNFEWRTNMWTNKKHKLLWVEHIIPDSISRVFFYCKDSLIFASERTYDTKSAPGIKKNIFRNIFFYQARIIEDTMPGNNNNTAAFYINESRKYLRLSKNTK</sequence>
<dbReference type="AlphaFoldDB" id="A0A931BB12"/>
<feature type="signal peptide" evidence="1">
    <location>
        <begin position="1"/>
        <end position="19"/>
    </location>
</feature>
<organism evidence="2 3">
    <name type="scientific">Hymenobacter properus</name>
    <dbReference type="NCBI Taxonomy" id="2791026"/>
    <lineage>
        <taxon>Bacteria</taxon>
        <taxon>Pseudomonadati</taxon>
        <taxon>Bacteroidota</taxon>
        <taxon>Cytophagia</taxon>
        <taxon>Cytophagales</taxon>
        <taxon>Hymenobacteraceae</taxon>
        <taxon>Hymenobacter</taxon>
    </lineage>
</organism>
<evidence type="ECO:0000313" key="3">
    <source>
        <dbReference type="Proteomes" id="UP000645610"/>
    </source>
</evidence>
<evidence type="ECO:0000313" key="2">
    <source>
        <dbReference type="EMBL" id="MBF9140454.1"/>
    </source>
</evidence>
<comment type="caution">
    <text evidence="2">The sequence shown here is derived from an EMBL/GenBank/DDBJ whole genome shotgun (WGS) entry which is preliminary data.</text>
</comment>
<dbReference type="Proteomes" id="UP000645610">
    <property type="component" value="Unassembled WGS sequence"/>
</dbReference>
<name>A0A931BB12_9BACT</name>
<protein>
    <submittedName>
        <fullName evidence="2">Uncharacterized protein</fullName>
    </submittedName>
</protein>
<gene>
    <name evidence="2" type="ORF">I2I01_02340</name>
</gene>
<accession>A0A931BB12</accession>
<feature type="chain" id="PRO_5037734137" evidence="1">
    <location>
        <begin position="20"/>
        <end position="156"/>
    </location>
</feature>
<reference evidence="2 3" key="1">
    <citation type="submission" date="2020-11" db="EMBL/GenBank/DDBJ databases">
        <authorList>
            <person name="Kim M.K."/>
        </authorList>
    </citation>
    <scope>NUCLEOTIDE SEQUENCE [LARGE SCALE GENOMIC DNA]</scope>
    <source>
        <strain evidence="2 3">BT439</strain>
    </source>
</reference>
<keyword evidence="3" id="KW-1185">Reference proteome</keyword>
<dbReference type="EMBL" id="JADQDP010000001">
    <property type="protein sequence ID" value="MBF9140454.1"/>
    <property type="molecule type" value="Genomic_DNA"/>
</dbReference>
<dbReference type="RefSeq" id="WP_196284803.1">
    <property type="nucleotide sequence ID" value="NZ_JADQDP010000001.1"/>
</dbReference>
<proteinExistence type="predicted"/>
<evidence type="ECO:0000256" key="1">
    <source>
        <dbReference type="SAM" id="SignalP"/>
    </source>
</evidence>
<keyword evidence="1" id="KW-0732">Signal</keyword>